<dbReference type="RefSeq" id="WP_014182908.1">
    <property type="nucleotide sequence ID" value="NC_016584.1"/>
</dbReference>
<comment type="similarity">
    <text evidence="1">Belongs to the PRORSD1 family.</text>
</comment>
<dbReference type="PANTHER" id="PTHR31423">
    <property type="entry name" value="YBAK DOMAIN-CONTAINING PROTEIN"/>
    <property type="match status" value="1"/>
</dbReference>
<dbReference type="SUPFAM" id="SSF55826">
    <property type="entry name" value="YbaK/ProRS associated domain"/>
    <property type="match status" value="1"/>
</dbReference>
<dbReference type="Proteomes" id="UP000006346">
    <property type="component" value="Chromosome"/>
</dbReference>
<dbReference type="PANTHER" id="PTHR31423:SF3">
    <property type="entry name" value="PROLYL-TRNA SYNTHETASE ASSOCIATED DOMAIN-CONTAINING PROTEIN 1-RELATED"/>
    <property type="match status" value="1"/>
</dbReference>
<dbReference type="STRING" id="768706.Desor_0375"/>
<evidence type="ECO:0000256" key="1">
    <source>
        <dbReference type="ARBA" id="ARBA00010201"/>
    </source>
</evidence>
<dbReference type="PATRIC" id="fig|768706.3.peg.339"/>
<dbReference type="Pfam" id="PF04073">
    <property type="entry name" value="tRNA_edit"/>
    <property type="match status" value="1"/>
</dbReference>
<dbReference type="EMBL" id="CP003108">
    <property type="protein sequence ID" value="AET66082.1"/>
    <property type="molecule type" value="Genomic_DNA"/>
</dbReference>
<dbReference type="CDD" id="cd04335">
    <property type="entry name" value="PrdX_deacylase"/>
    <property type="match status" value="1"/>
</dbReference>
<evidence type="ECO:0000259" key="2">
    <source>
        <dbReference type="Pfam" id="PF04073"/>
    </source>
</evidence>
<name>G7W566_DESOD</name>
<reference evidence="3 4" key="2">
    <citation type="journal article" date="2012" name="J. Bacteriol.">
        <title>Complete genome sequences of Desulfosporosinus orientis DSM765T, Desulfosporosinus youngiae DSM17734T, Desulfosporosinus meridiei DSM13257T, and Desulfosporosinus acidiphilus DSM22704T.</title>
        <authorList>
            <person name="Pester M."/>
            <person name="Brambilla E."/>
            <person name="Alazard D."/>
            <person name="Rattei T."/>
            <person name="Weinmaier T."/>
            <person name="Han J."/>
            <person name="Lucas S."/>
            <person name="Lapidus A."/>
            <person name="Cheng J.F."/>
            <person name="Goodwin L."/>
            <person name="Pitluck S."/>
            <person name="Peters L."/>
            <person name="Ovchinnikova G."/>
            <person name="Teshima H."/>
            <person name="Detter J.C."/>
            <person name="Han C.S."/>
            <person name="Tapia R."/>
            <person name="Land M.L."/>
            <person name="Hauser L."/>
            <person name="Kyrpides N.C."/>
            <person name="Ivanova N.N."/>
            <person name="Pagani I."/>
            <person name="Huntmann M."/>
            <person name="Wei C.L."/>
            <person name="Davenport K.W."/>
            <person name="Daligault H."/>
            <person name="Chain P.S."/>
            <person name="Chen A."/>
            <person name="Mavromatis K."/>
            <person name="Markowitz V."/>
            <person name="Szeto E."/>
            <person name="Mikhailova N."/>
            <person name="Pati A."/>
            <person name="Wagner M."/>
            <person name="Woyke T."/>
            <person name="Ollivier B."/>
            <person name="Klenk H.P."/>
            <person name="Spring S."/>
            <person name="Loy A."/>
        </authorList>
    </citation>
    <scope>NUCLEOTIDE SEQUENCE [LARGE SCALE GENOMIC DNA]</scope>
    <source>
        <strain evidence="4">ATCC 19365 / DSM 765 / NCIMB 8382 / VKM B-1628</strain>
    </source>
</reference>
<organism evidence="3 4">
    <name type="scientific">Desulfosporosinus orientis (strain ATCC 19365 / DSM 765 / NCIMB 8382 / VKM B-1628 / Singapore I)</name>
    <name type="common">Desulfotomaculum orientis</name>
    <dbReference type="NCBI Taxonomy" id="768706"/>
    <lineage>
        <taxon>Bacteria</taxon>
        <taxon>Bacillati</taxon>
        <taxon>Bacillota</taxon>
        <taxon>Clostridia</taxon>
        <taxon>Eubacteriales</taxon>
        <taxon>Desulfitobacteriaceae</taxon>
        <taxon>Desulfosporosinus</taxon>
    </lineage>
</organism>
<dbReference type="eggNOG" id="COG3760">
    <property type="taxonomic scope" value="Bacteria"/>
</dbReference>
<dbReference type="InterPro" id="IPR040285">
    <property type="entry name" value="ProX/PRXD1"/>
</dbReference>
<dbReference type="Gene3D" id="3.90.960.10">
    <property type="entry name" value="YbaK/aminoacyl-tRNA synthetase-associated domain"/>
    <property type="match status" value="1"/>
</dbReference>
<evidence type="ECO:0000313" key="4">
    <source>
        <dbReference type="Proteomes" id="UP000006346"/>
    </source>
</evidence>
<dbReference type="HOGENOM" id="CLU_104635_1_0_9"/>
<dbReference type="OrthoDB" id="9798587at2"/>
<keyword evidence="4" id="KW-1185">Reference proteome</keyword>
<dbReference type="InterPro" id="IPR036754">
    <property type="entry name" value="YbaK/aa-tRNA-synt-asso_dom_sf"/>
</dbReference>
<dbReference type="GO" id="GO:0002161">
    <property type="term" value="F:aminoacyl-tRNA deacylase activity"/>
    <property type="evidence" value="ECO:0007669"/>
    <property type="project" value="InterPro"/>
</dbReference>
<evidence type="ECO:0000313" key="3">
    <source>
        <dbReference type="EMBL" id="AET66082.1"/>
    </source>
</evidence>
<dbReference type="KEGG" id="dor:Desor_0375"/>
<gene>
    <name evidence="3" type="ordered locus">Desor_0375</name>
</gene>
<dbReference type="AlphaFoldDB" id="G7W566"/>
<dbReference type="InterPro" id="IPR007214">
    <property type="entry name" value="YbaK/aa-tRNA-synth-assoc-dom"/>
</dbReference>
<proteinExistence type="inferred from homology"/>
<feature type="domain" description="YbaK/aminoacyl-tRNA synthetase-associated" evidence="2">
    <location>
        <begin position="43"/>
        <end position="167"/>
    </location>
</feature>
<sequence>MQGIKINRTLYTSKPSEANRTKKEMETYDLLEKLGIHYFRIDHEETPSIEVCNEVEKLLDIEICKNLFLCNSPKTSFYLLMMPGRKKFRTKDLSRQINSSRLSFAEAEDMEKYLNIIPGSVSVLGLMNDVNRCVKLLMDKEVLKAEFIGCHPCVNTSSLKIKTSDLLTKFLPYTGHELTIVEL</sequence>
<reference evidence="4" key="1">
    <citation type="submission" date="2011-11" db="EMBL/GenBank/DDBJ databases">
        <title>Complete sequence of Desulfosporosinus orientis DSM 765.</title>
        <authorList>
            <person name="Lucas S."/>
            <person name="Han J."/>
            <person name="Lapidus A."/>
            <person name="Cheng J.-F."/>
            <person name="Goodwin L."/>
            <person name="Pitluck S."/>
            <person name="Peters L."/>
            <person name="Ovchinnikova G."/>
            <person name="Teshima H."/>
            <person name="Detter J.C."/>
            <person name="Han C."/>
            <person name="Tapia R."/>
            <person name="Land M."/>
            <person name="Hauser L."/>
            <person name="Kyrpides N."/>
            <person name="Ivanova N."/>
            <person name="Pagani I."/>
            <person name="Pester M."/>
            <person name="Spring S."/>
            <person name="Ollivier B."/>
            <person name="Rattei T."/>
            <person name="Klenk H.-P."/>
            <person name="Wagner M."/>
            <person name="Loy A."/>
            <person name="Woyke T."/>
        </authorList>
    </citation>
    <scope>NUCLEOTIDE SEQUENCE [LARGE SCALE GENOMIC DNA]</scope>
    <source>
        <strain evidence="4">ATCC 19365 / DSM 765 / NCIMB 8382 / VKM B-1628</strain>
    </source>
</reference>
<protein>
    <recommendedName>
        <fullName evidence="2">YbaK/aminoacyl-tRNA synthetase-associated domain-containing protein</fullName>
    </recommendedName>
</protein>
<accession>G7W566</accession>